<proteinExistence type="predicted"/>
<evidence type="ECO:0000259" key="1">
    <source>
        <dbReference type="PROSITE" id="PS51664"/>
    </source>
</evidence>
<evidence type="ECO:0000313" key="3">
    <source>
        <dbReference type="Proteomes" id="UP000605361"/>
    </source>
</evidence>
<dbReference type="InterPro" id="IPR022291">
    <property type="entry name" value="Bacteriocin_synth_cyclodeHase"/>
</dbReference>
<dbReference type="Gene3D" id="3.30.160.660">
    <property type="match status" value="1"/>
</dbReference>
<dbReference type="InterPro" id="IPR003776">
    <property type="entry name" value="YcaO-like_dom"/>
</dbReference>
<dbReference type="Gene3D" id="3.40.50.720">
    <property type="entry name" value="NAD(P)-binding Rossmann-like Domain"/>
    <property type="match status" value="1"/>
</dbReference>
<dbReference type="PANTHER" id="PTHR37809:SF1">
    <property type="entry name" value="RIBOSOMAL PROTEIN S12 METHYLTHIOTRANSFERASE ACCESSORY FACTOR YCAO"/>
    <property type="match status" value="1"/>
</dbReference>
<reference evidence="2" key="1">
    <citation type="submission" date="2020-11" db="EMBL/GenBank/DDBJ databases">
        <title>Whole-genome analyses of Nonomuraea sp. K274.</title>
        <authorList>
            <person name="Veyisoglu A."/>
        </authorList>
    </citation>
    <scope>NUCLEOTIDE SEQUENCE</scope>
    <source>
        <strain evidence="2">K274</strain>
    </source>
</reference>
<dbReference type="EMBL" id="JADOGI010000015">
    <property type="protein sequence ID" value="MBF8185533.1"/>
    <property type="molecule type" value="Genomic_DNA"/>
</dbReference>
<feature type="domain" description="YcaO" evidence="1">
    <location>
        <begin position="256"/>
        <end position="649"/>
    </location>
</feature>
<dbReference type="NCBIfam" id="TIGR03882">
    <property type="entry name" value="cyclo_dehyd_2"/>
    <property type="match status" value="1"/>
</dbReference>
<dbReference type="NCBIfam" id="TIGR03604">
    <property type="entry name" value="TOMM_cyclo_SagD"/>
    <property type="match status" value="1"/>
</dbReference>
<dbReference type="Proteomes" id="UP000605361">
    <property type="component" value="Unassembled WGS sequence"/>
</dbReference>
<dbReference type="Gene3D" id="3.30.1330.230">
    <property type="match status" value="1"/>
</dbReference>
<sequence length="649" mass="69234">MAHALAHPGSTMLADRLAEVAAGLDPAPALAVSDTPDPAVLASALATARATGRPVLPVVAELGHVRIGPLERPGEPGCSECLSLRIHRAATRSAERATVWLRHGERLSSTPSPLLTPAALDIVATLVANVSTRLVANVSAGLGSDLSAGCAGILLVDLADLDVRAHSFLPDPFCPWCGGLPDDEPGLARVTLAPRPKPEPGRHRVWDAEHELDRLTRTYVDDHTGLVNSVNPAALGSLAVAGAPIRLRGKTAFEPGFGRSRSYRRSAAIALLEALERYGAIGPGGRRSTVRAGYASVRERAVDPRSLGLHPPAHYALPDLPYRPFTPDAVCRWLWAHSFATGGPVLVPEHNVHYGHSDANDWHGRPGADDRPFCYELANGCALGSCLEEAIFHGLLEVLERDAFLLTWYTRARAPRIDLGTARDPGIPLVAAAITAETGYLVECYDITPDHGVPCVWALARTPSGEPATISAAAAGPGLEPAAAGALAELAPMVPTVRDHFPEHAARARLLAADGGQVRSMIDHYLVYGVRSAAERLSFLTESTERVAFPPPPDGFGHDDLTVDLTFLIDRLARTGLDVVVVDLTTPEHRAGGLRCVKVLVPGTVPMTFGEQNRRTWGLPRLLDPAVVHHRGTRMRGHHDLNPDPHPFP</sequence>
<dbReference type="Pfam" id="PF02624">
    <property type="entry name" value="YcaO"/>
    <property type="match status" value="1"/>
</dbReference>
<keyword evidence="3" id="KW-1185">Reference proteome</keyword>
<organism evidence="2 3">
    <name type="scientific">Nonomuraea cypriaca</name>
    <dbReference type="NCBI Taxonomy" id="1187855"/>
    <lineage>
        <taxon>Bacteria</taxon>
        <taxon>Bacillati</taxon>
        <taxon>Actinomycetota</taxon>
        <taxon>Actinomycetes</taxon>
        <taxon>Streptosporangiales</taxon>
        <taxon>Streptosporangiaceae</taxon>
        <taxon>Nonomuraea</taxon>
    </lineage>
</organism>
<dbReference type="AlphaFoldDB" id="A0A931A5J3"/>
<dbReference type="InterPro" id="IPR027624">
    <property type="entry name" value="TOMM_cyclo_SagD"/>
</dbReference>
<dbReference type="Gene3D" id="3.30.40.250">
    <property type="match status" value="1"/>
</dbReference>
<name>A0A931A5J3_9ACTN</name>
<gene>
    <name evidence="2" type="ORF">ITP53_07240</name>
</gene>
<dbReference type="PANTHER" id="PTHR37809">
    <property type="entry name" value="RIBOSOMAL PROTEIN S12 METHYLTHIOTRANSFERASE ACCESSORY FACTOR YCAO"/>
    <property type="match status" value="1"/>
</dbReference>
<dbReference type="PROSITE" id="PS51664">
    <property type="entry name" value="YCAO"/>
    <property type="match status" value="1"/>
</dbReference>
<dbReference type="RefSeq" id="WP_195894518.1">
    <property type="nucleotide sequence ID" value="NZ_JADOGI010000015.1"/>
</dbReference>
<comment type="caution">
    <text evidence="2">The sequence shown here is derived from an EMBL/GenBank/DDBJ whole genome shotgun (WGS) entry which is preliminary data.</text>
</comment>
<accession>A0A931A5J3</accession>
<evidence type="ECO:0000313" key="2">
    <source>
        <dbReference type="EMBL" id="MBF8185533.1"/>
    </source>
</evidence>
<protein>
    <submittedName>
        <fullName evidence="2">TOMM leader peptide-binding protein</fullName>
    </submittedName>
</protein>